<sequence length="118" mass="13580">IEELKRDKRIKDLALIMLDVDRFKYINDHYGHNIGDIVLVEVAEILSSAARGSDFVVRYGGDEFLIVLLDSDEEAIASYVDRINKELERWNKSTEILDHDMEFSIGFDVYSGGKHIMD</sequence>
<dbReference type="Proteomes" id="UP001057375">
    <property type="component" value="Unassembled WGS sequence"/>
</dbReference>
<dbReference type="InterPro" id="IPR050469">
    <property type="entry name" value="Diguanylate_Cyclase"/>
</dbReference>
<protein>
    <submittedName>
        <fullName evidence="2">Diguanylate cyclase</fullName>
    </submittedName>
</protein>
<proteinExistence type="predicted"/>
<evidence type="ECO:0000313" key="3">
    <source>
        <dbReference type="Proteomes" id="UP001057375"/>
    </source>
</evidence>
<evidence type="ECO:0000313" key="2">
    <source>
        <dbReference type="EMBL" id="GKT36641.1"/>
    </source>
</evidence>
<dbReference type="InterPro" id="IPR000160">
    <property type="entry name" value="GGDEF_dom"/>
</dbReference>
<dbReference type="PANTHER" id="PTHR45138:SF9">
    <property type="entry name" value="DIGUANYLATE CYCLASE DGCM-RELATED"/>
    <property type="match status" value="1"/>
</dbReference>
<evidence type="ECO:0000259" key="1">
    <source>
        <dbReference type="PROSITE" id="PS50887"/>
    </source>
</evidence>
<dbReference type="EMBL" id="BQXS01004220">
    <property type="protein sequence ID" value="GKT36641.1"/>
    <property type="molecule type" value="Genomic_DNA"/>
</dbReference>
<dbReference type="Gene3D" id="3.30.70.270">
    <property type="match status" value="1"/>
</dbReference>
<dbReference type="SUPFAM" id="SSF55073">
    <property type="entry name" value="Nucleotide cyclase"/>
    <property type="match status" value="1"/>
</dbReference>
<keyword evidence="3" id="KW-1185">Reference proteome</keyword>
<dbReference type="InterPro" id="IPR029787">
    <property type="entry name" value="Nucleotide_cyclase"/>
</dbReference>
<feature type="domain" description="GGDEF" evidence="1">
    <location>
        <begin position="11"/>
        <end position="118"/>
    </location>
</feature>
<feature type="non-terminal residue" evidence="2">
    <location>
        <position position="1"/>
    </location>
</feature>
<dbReference type="InterPro" id="IPR043128">
    <property type="entry name" value="Rev_trsase/Diguanyl_cyclase"/>
</dbReference>
<dbReference type="PANTHER" id="PTHR45138">
    <property type="entry name" value="REGULATORY COMPONENTS OF SENSORY TRANSDUCTION SYSTEM"/>
    <property type="match status" value="1"/>
</dbReference>
<dbReference type="CDD" id="cd01949">
    <property type="entry name" value="GGDEF"/>
    <property type="match status" value="1"/>
</dbReference>
<accession>A0ABQ5KW28</accession>
<comment type="caution">
    <text evidence="2">The sequence shown here is derived from an EMBL/GenBank/DDBJ whole genome shotgun (WGS) entry which is preliminary data.</text>
</comment>
<dbReference type="NCBIfam" id="TIGR00254">
    <property type="entry name" value="GGDEF"/>
    <property type="match status" value="1"/>
</dbReference>
<dbReference type="SMART" id="SM00267">
    <property type="entry name" value="GGDEF"/>
    <property type="match status" value="1"/>
</dbReference>
<dbReference type="PROSITE" id="PS50887">
    <property type="entry name" value="GGDEF"/>
    <property type="match status" value="1"/>
</dbReference>
<reference evidence="2" key="1">
    <citation type="submission" date="2022-03" db="EMBL/GenBank/DDBJ databases">
        <title>Draft genome sequence of Aduncisulcus paluster, a free-living microaerophilic Fornicata.</title>
        <authorList>
            <person name="Yuyama I."/>
            <person name="Kume K."/>
            <person name="Tamura T."/>
            <person name="Inagaki Y."/>
            <person name="Hashimoto T."/>
        </authorList>
    </citation>
    <scope>NUCLEOTIDE SEQUENCE</scope>
    <source>
        <strain evidence="2">NY0171</strain>
    </source>
</reference>
<organism evidence="2 3">
    <name type="scientific">Aduncisulcus paluster</name>
    <dbReference type="NCBI Taxonomy" id="2918883"/>
    <lineage>
        <taxon>Eukaryota</taxon>
        <taxon>Metamonada</taxon>
        <taxon>Carpediemonas-like organisms</taxon>
        <taxon>Aduncisulcus</taxon>
    </lineage>
</organism>
<name>A0ABQ5KW28_9EUKA</name>
<gene>
    <name evidence="2" type="ORF">ADUPG1_003203</name>
</gene>
<dbReference type="Pfam" id="PF00990">
    <property type="entry name" value="GGDEF"/>
    <property type="match status" value="1"/>
</dbReference>
<feature type="non-terminal residue" evidence="2">
    <location>
        <position position="118"/>
    </location>
</feature>